<dbReference type="InterPro" id="IPR008966">
    <property type="entry name" value="Adhesion_dom_sf"/>
</dbReference>
<dbReference type="EMBL" id="RHWT01000062">
    <property type="protein sequence ID" value="RSB24859.1"/>
    <property type="molecule type" value="Genomic_DNA"/>
</dbReference>
<dbReference type="Gene3D" id="2.60.40.1090">
    <property type="entry name" value="Fimbrial-type adhesion domain"/>
    <property type="match status" value="1"/>
</dbReference>
<dbReference type="AlphaFoldDB" id="A0A3R8ZUP7"/>
<evidence type="ECO:0000313" key="3">
    <source>
        <dbReference type="Proteomes" id="UP000275321"/>
    </source>
</evidence>
<name>A0A3R8ZUP7_ENTCL</name>
<organism evidence="2 3">
    <name type="scientific">Enterobacter cloacae</name>
    <dbReference type="NCBI Taxonomy" id="550"/>
    <lineage>
        <taxon>Bacteria</taxon>
        <taxon>Pseudomonadati</taxon>
        <taxon>Pseudomonadota</taxon>
        <taxon>Gammaproteobacteria</taxon>
        <taxon>Enterobacterales</taxon>
        <taxon>Enterobacteriaceae</taxon>
        <taxon>Enterobacter</taxon>
        <taxon>Enterobacter cloacae complex</taxon>
    </lineage>
</organism>
<dbReference type="PANTHER" id="PTHR33420:SF4">
    <property type="entry name" value="FIMBRIAL-LIKE PROTEIN FIMF"/>
    <property type="match status" value="1"/>
</dbReference>
<dbReference type="Pfam" id="PF00419">
    <property type="entry name" value="Fimbrial"/>
    <property type="match status" value="1"/>
</dbReference>
<dbReference type="InterPro" id="IPR036937">
    <property type="entry name" value="Adhesion_dom_fimbrial_sf"/>
</dbReference>
<comment type="caution">
    <text evidence="2">The sequence shown here is derived from an EMBL/GenBank/DDBJ whole genome shotgun (WGS) entry which is preliminary data.</text>
</comment>
<dbReference type="InterPro" id="IPR000259">
    <property type="entry name" value="Adhesion_dom_fimbrial"/>
</dbReference>
<dbReference type="GO" id="GO:0009289">
    <property type="term" value="C:pilus"/>
    <property type="evidence" value="ECO:0007669"/>
    <property type="project" value="InterPro"/>
</dbReference>
<feature type="domain" description="Fimbrial-type adhesion" evidence="1">
    <location>
        <begin position="46"/>
        <end position="189"/>
    </location>
</feature>
<evidence type="ECO:0000313" key="2">
    <source>
        <dbReference type="EMBL" id="RSB24859.1"/>
    </source>
</evidence>
<proteinExistence type="predicted"/>
<dbReference type="GO" id="GO:0043709">
    <property type="term" value="P:cell adhesion involved in single-species biofilm formation"/>
    <property type="evidence" value="ECO:0007669"/>
    <property type="project" value="TreeGrafter"/>
</dbReference>
<gene>
    <name evidence="2" type="ORF">EGK68_24700</name>
</gene>
<dbReference type="Proteomes" id="UP000275321">
    <property type="component" value="Unassembled WGS sequence"/>
</dbReference>
<protein>
    <submittedName>
        <fullName evidence="2">Type 1 fimbrial protein</fullName>
    </submittedName>
</protein>
<dbReference type="InterPro" id="IPR050263">
    <property type="entry name" value="Bact_Fimbrial_Adh_Pro"/>
</dbReference>
<dbReference type="PANTHER" id="PTHR33420">
    <property type="entry name" value="FIMBRIAL SUBUNIT ELFA-RELATED"/>
    <property type="match status" value="1"/>
</dbReference>
<sequence>MPSTVLSSDSPCRRRVKILCPLILLTGLGFQSSPALADLGVINLYMRATLISNACSVSTDSVNKTVKLGVWATKQFVETPAPVPLVRFTVNLEDCGPAASGVRLTWNGTAHASNNELFALTSGSTATNVGVELQDWNHKRIPPGYTTPAYGLTAGTSSVSIPFYARYVRAGGTVTAGAANSMATFTLEYL</sequence>
<dbReference type="SUPFAM" id="SSF49401">
    <property type="entry name" value="Bacterial adhesins"/>
    <property type="match status" value="1"/>
</dbReference>
<evidence type="ECO:0000259" key="1">
    <source>
        <dbReference type="Pfam" id="PF00419"/>
    </source>
</evidence>
<reference evidence="2 3" key="1">
    <citation type="submission" date="2018-10" db="EMBL/GenBank/DDBJ databases">
        <title>Transmission dynamics of multidrug resistant bacteria on intensive care unit surfaces.</title>
        <authorList>
            <person name="D'Souza A.W."/>
            <person name="Potter R.F."/>
            <person name="Wallace M."/>
            <person name="Shupe A."/>
            <person name="Patel S."/>
            <person name="Sun S."/>
            <person name="Gul D."/>
            <person name="Kwon J.H."/>
            <person name="Andleeb S."/>
            <person name="Burnham C.-A.D."/>
            <person name="Dantas G."/>
        </authorList>
    </citation>
    <scope>NUCLEOTIDE SEQUENCE [LARGE SCALE GENOMIC DNA]</scope>
    <source>
        <strain evidence="2 3">EC_073</strain>
    </source>
</reference>
<accession>A0A3R8ZUP7</accession>